<evidence type="ECO:0000256" key="5">
    <source>
        <dbReference type="SAM" id="Phobius"/>
    </source>
</evidence>
<evidence type="ECO:0000259" key="6">
    <source>
        <dbReference type="Pfam" id="PF00892"/>
    </source>
</evidence>
<dbReference type="InterPro" id="IPR000620">
    <property type="entry name" value="EamA_dom"/>
</dbReference>
<gene>
    <name evidence="7" type="ORF">EDD18DRAFT_1100866</name>
</gene>
<feature type="transmembrane region" description="Helical" evidence="5">
    <location>
        <begin position="315"/>
        <end position="333"/>
    </location>
</feature>
<sequence length="350" mass="37868">MTVEAQNENTPLVPKVNWRSSWRDVYQRNTGFLLIAAASFIFSIGNLCVKELNRLKEVCSDVPVDRDSYGIPEPFRGPHGARTLLVVRGICGFIGICGVYYSLKYLSLSEATVLTFLVPTTTAIAGAVFLGETVSVGQIIAGRTVFSVSGVICIAQPEFLFGDLPADESSDPEHRMLAVGVALIGVLGTTAAFTTIRAIGPRAHALHSLTSFSLQAVIASSIGYIILPYILPPAISPLGQNSNNGYSVVFSTHWKWTALFLTLGITGFFGQLLITMGLQRETAGRGTTAVYTQKNSKIVFATVLERIFFDFTPDSWSIVGIVIIVTAALYVALSKHKERVRDILEPSESA</sequence>
<feature type="transmembrane region" description="Helical" evidence="5">
    <location>
        <begin position="256"/>
        <end position="278"/>
    </location>
</feature>
<protein>
    <submittedName>
        <fullName evidence="7">Drug/metabolite transporter superfamily</fullName>
    </submittedName>
</protein>
<evidence type="ECO:0000256" key="3">
    <source>
        <dbReference type="ARBA" id="ARBA00022989"/>
    </source>
</evidence>
<feature type="transmembrane region" description="Helical" evidence="5">
    <location>
        <begin position="212"/>
        <end position="231"/>
    </location>
</feature>
<accession>A0AA39QIW0</accession>
<feature type="transmembrane region" description="Helical" evidence="5">
    <location>
        <begin position="83"/>
        <end position="101"/>
    </location>
</feature>
<comment type="caution">
    <text evidence="7">The sequence shown here is derived from an EMBL/GenBank/DDBJ whole genome shotgun (WGS) entry which is preliminary data.</text>
</comment>
<evidence type="ECO:0000313" key="8">
    <source>
        <dbReference type="Proteomes" id="UP001175228"/>
    </source>
</evidence>
<organism evidence="7 8">
    <name type="scientific">Armillaria luteobubalina</name>
    <dbReference type="NCBI Taxonomy" id="153913"/>
    <lineage>
        <taxon>Eukaryota</taxon>
        <taxon>Fungi</taxon>
        <taxon>Dikarya</taxon>
        <taxon>Basidiomycota</taxon>
        <taxon>Agaricomycotina</taxon>
        <taxon>Agaricomycetes</taxon>
        <taxon>Agaricomycetidae</taxon>
        <taxon>Agaricales</taxon>
        <taxon>Marasmiineae</taxon>
        <taxon>Physalacriaceae</taxon>
        <taxon>Armillaria</taxon>
    </lineage>
</organism>
<evidence type="ECO:0000256" key="4">
    <source>
        <dbReference type="ARBA" id="ARBA00023136"/>
    </source>
</evidence>
<dbReference type="PANTHER" id="PTHR22911">
    <property type="entry name" value="ACYL-MALONYL CONDENSING ENZYME-RELATED"/>
    <property type="match status" value="1"/>
</dbReference>
<dbReference type="EMBL" id="JAUEPU010000005">
    <property type="protein sequence ID" value="KAK0502418.1"/>
    <property type="molecule type" value="Genomic_DNA"/>
</dbReference>
<feature type="transmembrane region" description="Helical" evidence="5">
    <location>
        <begin position="30"/>
        <end position="49"/>
    </location>
</feature>
<evidence type="ECO:0000313" key="7">
    <source>
        <dbReference type="EMBL" id="KAK0502418.1"/>
    </source>
</evidence>
<keyword evidence="2 5" id="KW-0812">Transmembrane</keyword>
<dbReference type="Proteomes" id="UP001175228">
    <property type="component" value="Unassembled WGS sequence"/>
</dbReference>
<dbReference type="InterPro" id="IPR037185">
    <property type="entry name" value="EmrE-like"/>
</dbReference>
<evidence type="ECO:0000256" key="2">
    <source>
        <dbReference type="ARBA" id="ARBA00022692"/>
    </source>
</evidence>
<proteinExistence type="predicted"/>
<feature type="transmembrane region" description="Helical" evidence="5">
    <location>
        <begin position="177"/>
        <end position="200"/>
    </location>
</feature>
<feature type="domain" description="EamA" evidence="6">
    <location>
        <begin position="83"/>
        <end position="154"/>
    </location>
</feature>
<evidence type="ECO:0000256" key="1">
    <source>
        <dbReference type="ARBA" id="ARBA00004141"/>
    </source>
</evidence>
<keyword evidence="8" id="KW-1185">Reference proteome</keyword>
<dbReference type="AlphaFoldDB" id="A0AA39QIW0"/>
<name>A0AA39QIW0_9AGAR</name>
<reference evidence="7" key="1">
    <citation type="submission" date="2023-06" db="EMBL/GenBank/DDBJ databases">
        <authorList>
            <consortium name="Lawrence Berkeley National Laboratory"/>
            <person name="Ahrendt S."/>
            <person name="Sahu N."/>
            <person name="Indic B."/>
            <person name="Wong-Bajracharya J."/>
            <person name="Merenyi Z."/>
            <person name="Ke H.-M."/>
            <person name="Monk M."/>
            <person name="Kocsube S."/>
            <person name="Drula E."/>
            <person name="Lipzen A."/>
            <person name="Balint B."/>
            <person name="Henrissat B."/>
            <person name="Andreopoulos B."/>
            <person name="Martin F.M."/>
            <person name="Harder C.B."/>
            <person name="Rigling D."/>
            <person name="Ford K.L."/>
            <person name="Foster G.D."/>
            <person name="Pangilinan J."/>
            <person name="Papanicolaou A."/>
            <person name="Barry K."/>
            <person name="LaButti K."/>
            <person name="Viragh M."/>
            <person name="Koriabine M."/>
            <person name="Yan M."/>
            <person name="Riley R."/>
            <person name="Champramary S."/>
            <person name="Plett K.L."/>
            <person name="Tsai I.J."/>
            <person name="Slot J."/>
            <person name="Sipos G."/>
            <person name="Plett J."/>
            <person name="Nagy L.G."/>
            <person name="Grigoriev I.V."/>
        </authorList>
    </citation>
    <scope>NUCLEOTIDE SEQUENCE</scope>
    <source>
        <strain evidence="7">HWK02</strain>
    </source>
</reference>
<feature type="transmembrane region" description="Helical" evidence="5">
    <location>
        <begin position="113"/>
        <end position="131"/>
    </location>
</feature>
<keyword evidence="3 5" id="KW-1133">Transmembrane helix</keyword>
<dbReference type="Pfam" id="PF00892">
    <property type="entry name" value="EamA"/>
    <property type="match status" value="1"/>
</dbReference>
<dbReference type="SUPFAM" id="SSF103481">
    <property type="entry name" value="Multidrug resistance efflux transporter EmrE"/>
    <property type="match status" value="2"/>
</dbReference>
<keyword evidence="4 5" id="KW-0472">Membrane</keyword>
<comment type="subcellular location">
    <subcellularLocation>
        <location evidence="1">Membrane</location>
        <topology evidence="1">Multi-pass membrane protein</topology>
    </subcellularLocation>
</comment>
<dbReference type="GO" id="GO:0016020">
    <property type="term" value="C:membrane"/>
    <property type="evidence" value="ECO:0007669"/>
    <property type="project" value="UniProtKB-SubCell"/>
</dbReference>
<dbReference type="PANTHER" id="PTHR22911:SF6">
    <property type="entry name" value="SOLUTE CARRIER FAMILY 35 MEMBER G1"/>
    <property type="match status" value="1"/>
</dbReference>